<dbReference type="EMBL" id="JBBNAE010000006">
    <property type="protein sequence ID" value="KAK9117565.1"/>
    <property type="molecule type" value="Genomic_DNA"/>
</dbReference>
<dbReference type="CDD" id="cd00010">
    <property type="entry name" value="AAI_LTSS"/>
    <property type="match status" value="1"/>
</dbReference>
<keyword evidence="9" id="KW-1185">Reference proteome</keyword>
<dbReference type="PANTHER" id="PTHR33044">
    <property type="entry name" value="BIFUNCTIONAL INHIBITOR/LIPID-TRANSFER PROTEIN/SEED STORAGE 2S ALBUMIN SUPERFAMILY PROTEIN-RELATED"/>
    <property type="match status" value="1"/>
</dbReference>
<reference evidence="8 9" key="1">
    <citation type="submission" date="2024-01" db="EMBL/GenBank/DDBJ databases">
        <title>Genome assemblies of Stephania.</title>
        <authorList>
            <person name="Yang L."/>
        </authorList>
    </citation>
    <scope>NUCLEOTIDE SEQUENCE [LARGE SCALE GENOMIC DNA]</scope>
    <source>
        <strain evidence="8">QJT</strain>
        <tissue evidence="8">Leaf</tissue>
    </source>
</reference>
<feature type="signal peptide" evidence="6">
    <location>
        <begin position="1"/>
        <end position="22"/>
    </location>
</feature>
<dbReference type="Pfam" id="PF14368">
    <property type="entry name" value="LTP_2"/>
    <property type="match status" value="1"/>
</dbReference>
<keyword evidence="2 6" id="KW-0732">Signal</keyword>
<protein>
    <recommendedName>
        <fullName evidence="7">Bifunctional inhibitor/plant lipid transfer protein/seed storage helical domain-containing protein</fullName>
    </recommendedName>
</protein>
<dbReference type="InterPro" id="IPR043325">
    <property type="entry name" value="LTSS"/>
</dbReference>
<comment type="similarity">
    <text evidence="1">Belongs to the plant LTP family.</text>
</comment>
<evidence type="ECO:0000259" key="7">
    <source>
        <dbReference type="SMART" id="SM00499"/>
    </source>
</evidence>
<evidence type="ECO:0000313" key="9">
    <source>
        <dbReference type="Proteomes" id="UP001417504"/>
    </source>
</evidence>
<feature type="chain" id="PRO_5042843268" description="Bifunctional inhibitor/plant lipid transfer protein/seed storage helical domain-containing protein" evidence="6">
    <location>
        <begin position="23"/>
        <end position="180"/>
    </location>
</feature>
<feature type="compositionally biased region" description="Low complexity" evidence="5">
    <location>
        <begin position="129"/>
        <end position="151"/>
    </location>
</feature>
<organism evidence="8 9">
    <name type="scientific">Stephania japonica</name>
    <dbReference type="NCBI Taxonomy" id="461633"/>
    <lineage>
        <taxon>Eukaryota</taxon>
        <taxon>Viridiplantae</taxon>
        <taxon>Streptophyta</taxon>
        <taxon>Embryophyta</taxon>
        <taxon>Tracheophyta</taxon>
        <taxon>Spermatophyta</taxon>
        <taxon>Magnoliopsida</taxon>
        <taxon>Ranunculales</taxon>
        <taxon>Menispermaceae</taxon>
        <taxon>Menispermoideae</taxon>
        <taxon>Cissampelideae</taxon>
        <taxon>Stephania</taxon>
    </lineage>
</organism>
<accession>A0AAP0NTV5</accession>
<evidence type="ECO:0000256" key="6">
    <source>
        <dbReference type="SAM" id="SignalP"/>
    </source>
</evidence>
<evidence type="ECO:0000313" key="8">
    <source>
        <dbReference type="EMBL" id="KAK9117565.1"/>
    </source>
</evidence>
<dbReference type="SMART" id="SM00499">
    <property type="entry name" value="AAI"/>
    <property type="match status" value="1"/>
</dbReference>
<feature type="domain" description="Bifunctional inhibitor/plant lipid transfer protein/seed storage helical" evidence="7">
    <location>
        <begin position="31"/>
        <end position="112"/>
    </location>
</feature>
<evidence type="ECO:0000256" key="2">
    <source>
        <dbReference type="ARBA" id="ARBA00022729"/>
    </source>
</evidence>
<gene>
    <name evidence="8" type="ORF">Sjap_016512</name>
</gene>
<name>A0AAP0NTV5_9MAGN</name>
<dbReference type="InterPro" id="IPR036312">
    <property type="entry name" value="Bifun_inhib/LTP/seed_sf"/>
</dbReference>
<dbReference type="SUPFAM" id="SSF47699">
    <property type="entry name" value="Bifunctional inhibitor/lipid-transfer protein/seed storage 2S albumin"/>
    <property type="match status" value="1"/>
</dbReference>
<dbReference type="Proteomes" id="UP001417504">
    <property type="component" value="Unassembled WGS sequence"/>
</dbReference>
<comment type="caution">
    <text evidence="8">The sequence shown here is derived from an EMBL/GenBank/DDBJ whole genome shotgun (WGS) entry which is preliminary data.</text>
</comment>
<dbReference type="Gene3D" id="1.10.110.10">
    <property type="entry name" value="Plant lipid-transfer and hydrophobic proteins"/>
    <property type="match status" value="1"/>
</dbReference>
<evidence type="ECO:0000256" key="4">
    <source>
        <dbReference type="ARBA" id="ARBA00023180"/>
    </source>
</evidence>
<feature type="region of interest" description="Disordered" evidence="5">
    <location>
        <begin position="129"/>
        <end position="156"/>
    </location>
</feature>
<keyword evidence="3" id="KW-1015">Disulfide bond</keyword>
<evidence type="ECO:0000256" key="1">
    <source>
        <dbReference type="ARBA" id="ARBA00009748"/>
    </source>
</evidence>
<sequence>MMKFVVVVVVVVVVMLGRVSYCAEPTVAEQCNNEFTKLGVCLDYATGKADSPSPVCCSTVKQIREANEVCLCYVIQMTHKGEASLKQMGLQEEKLFQLSSACKLANTSIADCPKLLNIPSSSPDAAIFTKTNSSSSSPATANPTASTTPSSKNEKSDGALRKTVVWIGPIVVTTIATMFM</sequence>
<evidence type="ECO:0000256" key="5">
    <source>
        <dbReference type="SAM" id="MobiDB-lite"/>
    </source>
</evidence>
<evidence type="ECO:0000256" key="3">
    <source>
        <dbReference type="ARBA" id="ARBA00023157"/>
    </source>
</evidence>
<proteinExistence type="inferred from homology"/>
<dbReference type="AlphaFoldDB" id="A0AAP0NTV5"/>
<keyword evidence="4" id="KW-0325">Glycoprotein</keyword>
<dbReference type="InterPro" id="IPR016140">
    <property type="entry name" value="Bifunc_inhib/LTP/seed_store"/>
</dbReference>